<keyword evidence="13" id="KW-1185">Reference proteome</keyword>
<feature type="domain" description="Glutamine amidotransferase type-2" evidence="11">
    <location>
        <begin position="2"/>
        <end position="218"/>
    </location>
</feature>
<dbReference type="GO" id="GO:0005524">
    <property type="term" value="F:ATP binding"/>
    <property type="evidence" value="ECO:0007669"/>
    <property type="project" value="UniProtKB-KW"/>
</dbReference>
<dbReference type="InterPro" id="IPR017932">
    <property type="entry name" value="GATase_2_dom"/>
</dbReference>
<dbReference type="EMBL" id="WUTS01000001">
    <property type="protein sequence ID" value="NAW11582.1"/>
    <property type="molecule type" value="Genomic_DNA"/>
</dbReference>
<dbReference type="EC" id="6.3.5.4" evidence="3"/>
<evidence type="ECO:0000313" key="13">
    <source>
        <dbReference type="Proteomes" id="UP000448235"/>
    </source>
</evidence>
<dbReference type="InterPro" id="IPR029055">
    <property type="entry name" value="Ntn_hydrolases_N"/>
</dbReference>
<dbReference type="RefSeq" id="WP_161422350.1">
    <property type="nucleotide sequence ID" value="NZ_JARWMY010000014.1"/>
</dbReference>
<dbReference type="InterPro" id="IPR014729">
    <property type="entry name" value="Rossmann-like_a/b/a_fold"/>
</dbReference>
<evidence type="ECO:0000256" key="6">
    <source>
        <dbReference type="ARBA" id="ARBA00022962"/>
    </source>
</evidence>
<keyword evidence="6 8" id="KW-0315">Glutamine amidotransferase</keyword>
<dbReference type="PANTHER" id="PTHR43284:SF1">
    <property type="entry name" value="ASPARAGINE SYNTHETASE"/>
    <property type="match status" value="1"/>
</dbReference>
<organism evidence="12 13">
    <name type="scientific">Halomonas icarae</name>
    <dbReference type="NCBI Taxonomy" id="2691040"/>
    <lineage>
        <taxon>Bacteria</taxon>
        <taxon>Pseudomonadati</taxon>
        <taxon>Pseudomonadota</taxon>
        <taxon>Gammaproteobacteria</taxon>
        <taxon>Oceanospirillales</taxon>
        <taxon>Halomonadaceae</taxon>
        <taxon>Halomonas</taxon>
    </lineage>
</organism>
<comment type="similarity">
    <text evidence="2">Belongs to the asparagine synthetase family.</text>
</comment>
<feature type="active site" description="For GATase activity" evidence="8">
    <location>
        <position position="2"/>
    </location>
</feature>
<feature type="binding site" evidence="9">
    <location>
        <position position="315"/>
    </location>
    <ligand>
        <name>ATP</name>
        <dbReference type="ChEBI" id="CHEBI:30616"/>
    </ligand>
</feature>
<evidence type="ECO:0000256" key="7">
    <source>
        <dbReference type="ARBA" id="ARBA00048741"/>
    </source>
</evidence>
<dbReference type="NCBIfam" id="TIGR01536">
    <property type="entry name" value="asn_synth_AEB"/>
    <property type="match status" value="1"/>
</dbReference>
<keyword evidence="5 9" id="KW-0067">ATP-binding</keyword>
<evidence type="ECO:0000256" key="10">
    <source>
        <dbReference type="PIRSR" id="PIRSR001589-3"/>
    </source>
</evidence>
<dbReference type="SUPFAM" id="SSF56235">
    <property type="entry name" value="N-terminal nucleophile aminohydrolases (Ntn hydrolases)"/>
    <property type="match status" value="1"/>
</dbReference>
<comment type="pathway">
    <text evidence="1">Amino-acid biosynthesis; L-asparagine biosynthesis; L-asparagine from L-aspartate (L-Gln route): step 1/1.</text>
</comment>
<dbReference type="InterPro" id="IPR033738">
    <property type="entry name" value="AsnB_N"/>
</dbReference>
<dbReference type="Pfam" id="PF13522">
    <property type="entry name" value="GATase_6"/>
    <property type="match status" value="1"/>
</dbReference>
<name>A0A7X5AJR9_9GAMM</name>
<keyword evidence="4 9" id="KW-0547">Nucleotide-binding</keyword>
<gene>
    <name evidence="12" type="primary">asnB</name>
    <name evidence="12" type="ORF">GRB80_01845</name>
</gene>
<evidence type="ECO:0000256" key="8">
    <source>
        <dbReference type="PIRSR" id="PIRSR001589-1"/>
    </source>
</evidence>
<sequence length="665" mass="74773">MCGLTGFLDFSLIEPSKRHARIQMMTDSLLHRGPDDYGIWLDDRIALGHRRLAVLDLSEAGKQPMNSACDRFVIAFNGEVYNHLDLRLALENEKASPVWRGNSDTETLIAAIACWGLDKALSKAVGMFALALWDRKNNCLFLARDRMGEKPLYWGWAGRALVFGSELKSLRKHPDFPMKICREATLQYLRFCYVPAPRSIHPGVFKLEPGCILEVKGSFPIEPPHQPLRPGQRIGNLTIRRYWSLNETIKYGANNPINDEECATSQLDVALNKAVERQSISDVPLGAFLSGGIDSSLVVALMQSQTAQPVQTFTVGFDESGFDESPHAKAVARHLGTNHTELSVTDYEARDIIPELPDLYDEPFADSSQIPMHIVCRAAKKEVTVAISGDGGDELFGGYNRYFWGPKIWSRLDSIPFPVRKVMGATIKALPVAGWDAIGRFHNFVRSDSSSVLRAGDKAHRLAERLCGVRGMDDLYRSLISEWDNPGKLISGTVEPLSQLDDPLPSVLDKDPTARMMVQDIRTYLPDDILCKVDRAAMGVSLETRVPMLDPEVVALSARLPMNMKIRDGKGKWALRQILYRHVPQSIIERPKAGFGIPVGVWLRGPLREWAEDLLSEKKLSAEGLLNPEPIRRAWAEHLSERRDWTYRLWNVLMLQTWRERVFGL</sequence>
<dbReference type="Gene3D" id="3.40.50.620">
    <property type="entry name" value="HUPs"/>
    <property type="match status" value="1"/>
</dbReference>
<dbReference type="PIRSF" id="PIRSF001589">
    <property type="entry name" value="Asn_synthetase_glu-h"/>
    <property type="match status" value="1"/>
</dbReference>
<dbReference type="AlphaFoldDB" id="A0A7X5AJR9"/>
<dbReference type="PROSITE" id="PS51278">
    <property type="entry name" value="GATASE_TYPE_2"/>
    <property type="match status" value="1"/>
</dbReference>
<comment type="caution">
    <text evidence="12">The sequence shown here is derived from an EMBL/GenBank/DDBJ whole genome shotgun (WGS) entry which is preliminary data.</text>
</comment>
<evidence type="ECO:0000259" key="11">
    <source>
        <dbReference type="PROSITE" id="PS51278"/>
    </source>
</evidence>
<evidence type="ECO:0000256" key="4">
    <source>
        <dbReference type="ARBA" id="ARBA00022741"/>
    </source>
</evidence>
<feature type="binding site" evidence="9">
    <location>
        <begin position="388"/>
        <end position="389"/>
    </location>
    <ligand>
        <name>ATP</name>
        <dbReference type="ChEBI" id="CHEBI:30616"/>
    </ligand>
</feature>
<dbReference type="PANTHER" id="PTHR43284">
    <property type="entry name" value="ASPARAGINE SYNTHETASE (GLUTAMINE-HYDROLYZING)"/>
    <property type="match status" value="1"/>
</dbReference>
<dbReference type="GO" id="GO:0004066">
    <property type="term" value="F:asparagine synthase (glutamine-hydrolyzing) activity"/>
    <property type="evidence" value="ECO:0007669"/>
    <property type="project" value="UniProtKB-EC"/>
</dbReference>
<keyword evidence="8" id="KW-0061">Asparagine biosynthesis</keyword>
<evidence type="ECO:0000256" key="9">
    <source>
        <dbReference type="PIRSR" id="PIRSR001589-2"/>
    </source>
</evidence>
<dbReference type="GO" id="GO:0005829">
    <property type="term" value="C:cytosol"/>
    <property type="evidence" value="ECO:0007669"/>
    <property type="project" value="TreeGrafter"/>
</dbReference>
<evidence type="ECO:0000313" key="12">
    <source>
        <dbReference type="EMBL" id="NAW11582.1"/>
    </source>
</evidence>
<feature type="site" description="Important for beta-aspartyl-AMP intermediate formation" evidence="10">
    <location>
        <position position="390"/>
    </location>
</feature>
<proteinExistence type="inferred from homology"/>
<dbReference type="InterPro" id="IPR001962">
    <property type="entry name" value="Asn_synthase"/>
</dbReference>
<dbReference type="GO" id="GO:0006529">
    <property type="term" value="P:asparagine biosynthetic process"/>
    <property type="evidence" value="ECO:0007669"/>
    <property type="project" value="UniProtKB-KW"/>
</dbReference>
<protein>
    <recommendedName>
        <fullName evidence="3">asparagine synthase (glutamine-hydrolyzing)</fullName>
        <ecNumber evidence="3">6.3.5.4</ecNumber>
    </recommendedName>
</protein>
<dbReference type="Gene3D" id="3.60.20.10">
    <property type="entry name" value="Glutamine Phosphoribosylpyrophosphate, subunit 1, domain 1"/>
    <property type="match status" value="1"/>
</dbReference>
<keyword evidence="8" id="KW-0028">Amino-acid biosynthesis</keyword>
<dbReference type="InterPro" id="IPR051786">
    <property type="entry name" value="ASN_synthetase/amidase"/>
</dbReference>
<comment type="catalytic activity">
    <reaction evidence="7">
        <text>L-aspartate + L-glutamine + ATP + H2O = L-asparagine + L-glutamate + AMP + diphosphate + H(+)</text>
        <dbReference type="Rhea" id="RHEA:12228"/>
        <dbReference type="ChEBI" id="CHEBI:15377"/>
        <dbReference type="ChEBI" id="CHEBI:15378"/>
        <dbReference type="ChEBI" id="CHEBI:29985"/>
        <dbReference type="ChEBI" id="CHEBI:29991"/>
        <dbReference type="ChEBI" id="CHEBI:30616"/>
        <dbReference type="ChEBI" id="CHEBI:33019"/>
        <dbReference type="ChEBI" id="CHEBI:58048"/>
        <dbReference type="ChEBI" id="CHEBI:58359"/>
        <dbReference type="ChEBI" id="CHEBI:456215"/>
        <dbReference type="EC" id="6.3.5.4"/>
    </reaction>
</comment>
<keyword evidence="12" id="KW-0436">Ligase</keyword>
<feature type="binding site" evidence="9">
    <location>
        <position position="104"/>
    </location>
    <ligand>
        <name>L-glutamine</name>
        <dbReference type="ChEBI" id="CHEBI:58359"/>
    </ligand>
</feature>
<dbReference type="InterPro" id="IPR006426">
    <property type="entry name" value="Asn_synth_AEB"/>
</dbReference>
<evidence type="ECO:0000256" key="2">
    <source>
        <dbReference type="ARBA" id="ARBA00005752"/>
    </source>
</evidence>
<accession>A0A7X5AJR9</accession>
<dbReference type="SUPFAM" id="SSF52402">
    <property type="entry name" value="Adenine nucleotide alpha hydrolases-like"/>
    <property type="match status" value="1"/>
</dbReference>
<dbReference type="Proteomes" id="UP000448235">
    <property type="component" value="Unassembled WGS sequence"/>
</dbReference>
<dbReference type="CDD" id="cd01991">
    <property type="entry name" value="Asn_synthase_B_C"/>
    <property type="match status" value="1"/>
</dbReference>
<reference evidence="12 13" key="1">
    <citation type="submission" date="2019-12" db="EMBL/GenBank/DDBJ databases">
        <title>Draft genome sequencing of Halomonas icarensis D1-1.</title>
        <authorList>
            <person name="Pandiyan K."/>
            <person name="Kushwaha P."/>
            <person name="Gowdham M."/>
            <person name="Chakdar H."/>
            <person name="Singh A."/>
            <person name="Kumar M."/>
            <person name="Saxena A.K."/>
        </authorList>
    </citation>
    <scope>NUCLEOTIDE SEQUENCE [LARGE SCALE GENOMIC DNA]</scope>
    <source>
        <strain evidence="12 13">D1-1</strain>
    </source>
</reference>
<dbReference type="CDD" id="cd00712">
    <property type="entry name" value="AsnB"/>
    <property type="match status" value="1"/>
</dbReference>
<dbReference type="Pfam" id="PF00733">
    <property type="entry name" value="Asn_synthase"/>
    <property type="match status" value="1"/>
</dbReference>
<evidence type="ECO:0000256" key="3">
    <source>
        <dbReference type="ARBA" id="ARBA00012737"/>
    </source>
</evidence>
<evidence type="ECO:0000256" key="5">
    <source>
        <dbReference type="ARBA" id="ARBA00022840"/>
    </source>
</evidence>
<evidence type="ECO:0000256" key="1">
    <source>
        <dbReference type="ARBA" id="ARBA00005187"/>
    </source>
</evidence>